<dbReference type="Pfam" id="PF00768">
    <property type="entry name" value="Peptidase_S11"/>
    <property type="match status" value="1"/>
</dbReference>
<accession>A0ABQ5VBQ0</accession>
<keyword evidence="2" id="KW-0732">Signal</keyword>
<evidence type="ECO:0000313" key="9">
    <source>
        <dbReference type="EMBL" id="GLQ24838.1"/>
    </source>
</evidence>
<feature type="domain" description="Peptidase S11 D-alanyl-D-alanine carboxypeptidase A N-terminal" evidence="8">
    <location>
        <begin position="15"/>
        <end position="227"/>
    </location>
</feature>
<evidence type="ECO:0000256" key="2">
    <source>
        <dbReference type="ARBA" id="ARBA00022729"/>
    </source>
</evidence>
<keyword evidence="10" id="KW-1185">Reference proteome</keyword>
<evidence type="ECO:0000256" key="5">
    <source>
        <dbReference type="ARBA" id="ARBA00022984"/>
    </source>
</evidence>
<evidence type="ECO:0000256" key="7">
    <source>
        <dbReference type="RuleBase" id="RU004016"/>
    </source>
</evidence>
<dbReference type="SUPFAM" id="SSF56601">
    <property type="entry name" value="beta-lactamase/transpeptidase-like"/>
    <property type="match status" value="1"/>
</dbReference>
<gene>
    <name evidence="9" type="ORF">GCM10007853_27120</name>
</gene>
<sequence>MSPTASVAKTQGRYASIIVDADSLDVLHARQIDAQRHPASLTKIMTLYLTFEAMERGDITLSSSVVTSAHAARTPAVKMGLKRGQSVTIDTLIQAVAVRSSNDAAVVLAEAIAGSEGAFVTRMNETAASLGMRQTVFRNPHGLPDDMQVTTARDMAKLALATLTRYPQHYHYFGQTHFRGRKSTNKLLSERDDVDGFKTGYTRASGYNLVISATRDDHRIIAVVLGGASSGSRNSHMSDLIDRGFEVMDSVASPVIAARAPTVQTPVNRNWALQIDGFDSPAETAIFADALIRYAGTGEVGMRSVSINDRAYHSVRVEALDNRTARSLCADHPKILQIAARQCKVLSIINPG</sequence>
<evidence type="ECO:0000256" key="1">
    <source>
        <dbReference type="ARBA" id="ARBA00007164"/>
    </source>
</evidence>
<dbReference type="Proteomes" id="UP001161391">
    <property type="component" value="Unassembled WGS sequence"/>
</dbReference>
<comment type="caution">
    <text evidence="9">The sequence shown here is derived from an EMBL/GenBank/DDBJ whole genome shotgun (WGS) entry which is preliminary data.</text>
</comment>
<keyword evidence="5" id="KW-0573">Peptidoglycan synthesis</keyword>
<proteinExistence type="inferred from homology"/>
<keyword evidence="6" id="KW-0961">Cell wall biogenesis/degradation</keyword>
<dbReference type="EMBL" id="BSNK01000002">
    <property type="protein sequence ID" value="GLQ24838.1"/>
    <property type="molecule type" value="Genomic_DNA"/>
</dbReference>
<dbReference type="InterPro" id="IPR001967">
    <property type="entry name" value="Peptidase_S11_N"/>
</dbReference>
<dbReference type="PANTHER" id="PTHR21581:SF6">
    <property type="entry name" value="TRAFFICKING PROTEIN PARTICLE COMPLEX SUBUNIT 12"/>
    <property type="match status" value="1"/>
</dbReference>
<comment type="similarity">
    <text evidence="1 7">Belongs to the peptidase S11 family.</text>
</comment>
<evidence type="ECO:0000256" key="6">
    <source>
        <dbReference type="ARBA" id="ARBA00023316"/>
    </source>
</evidence>
<evidence type="ECO:0000259" key="8">
    <source>
        <dbReference type="Pfam" id="PF00768"/>
    </source>
</evidence>
<name>A0ABQ5VBQ0_9PROT</name>
<evidence type="ECO:0000256" key="4">
    <source>
        <dbReference type="ARBA" id="ARBA00022960"/>
    </source>
</evidence>
<organism evidence="9 10">
    <name type="scientific">Algimonas ampicilliniresistens</name>
    <dbReference type="NCBI Taxonomy" id="1298735"/>
    <lineage>
        <taxon>Bacteria</taxon>
        <taxon>Pseudomonadati</taxon>
        <taxon>Pseudomonadota</taxon>
        <taxon>Alphaproteobacteria</taxon>
        <taxon>Maricaulales</taxon>
        <taxon>Robiginitomaculaceae</taxon>
        <taxon>Algimonas</taxon>
    </lineage>
</organism>
<keyword evidence="3" id="KW-0378">Hydrolase</keyword>
<evidence type="ECO:0000313" key="10">
    <source>
        <dbReference type="Proteomes" id="UP001161391"/>
    </source>
</evidence>
<dbReference type="InterPro" id="IPR012338">
    <property type="entry name" value="Beta-lactam/transpept-like"/>
</dbReference>
<evidence type="ECO:0000256" key="3">
    <source>
        <dbReference type="ARBA" id="ARBA00022801"/>
    </source>
</evidence>
<dbReference type="PRINTS" id="PR00725">
    <property type="entry name" value="DADACBPTASE1"/>
</dbReference>
<dbReference type="Gene3D" id="3.40.710.10">
    <property type="entry name" value="DD-peptidase/beta-lactamase superfamily"/>
    <property type="match status" value="1"/>
</dbReference>
<reference evidence="9" key="2">
    <citation type="submission" date="2023-01" db="EMBL/GenBank/DDBJ databases">
        <title>Draft genome sequence of Algimonas ampicilliniresistens strain NBRC 108219.</title>
        <authorList>
            <person name="Sun Q."/>
            <person name="Mori K."/>
        </authorList>
    </citation>
    <scope>NUCLEOTIDE SEQUENCE</scope>
    <source>
        <strain evidence="9">NBRC 108219</strain>
    </source>
</reference>
<keyword evidence="4" id="KW-0133">Cell shape</keyword>
<reference evidence="9" key="1">
    <citation type="journal article" date="2014" name="Int. J. Syst. Evol. Microbiol.">
        <title>Complete genome of a new Firmicutes species belonging to the dominant human colonic microbiota ('Ruminococcus bicirculans') reveals two chromosomes and a selective capacity to utilize plant glucans.</title>
        <authorList>
            <consortium name="NISC Comparative Sequencing Program"/>
            <person name="Wegmann U."/>
            <person name="Louis P."/>
            <person name="Goesmann A."/>
            <person name="Henrissat B."/>
            <person name="Duncan S.H."/>
            <person name="Flint H.J."/>
        </authorList>
    </citation>
    <scope>NUCLEOTIDE SEQUENCE</scope>
    <source>
        <strain evidence="9">NBRC 108219</strain>
    </source>
</reference>
<dbReference type="InterPro" id="IPR018044">
    <property type="entry name" value="Peptidase_S11"/>
</dbReference>
<protein>
    <recommendedName>
        <fullName evidence="8">Peptidase S11 D-alanyl-D-alanine carboxypeptidase A N-terminal domain-containing protein</fullName>
    </recommendedName>
</protein>
<dbReference type="PANTHER" id="PTHR21581">
    <property type="entry name" value="D-ALANYL-D-ALANINE CARBOXYPEPTIDASE"/>
    <property type="match status" value="1"/>
</dbReference>